<dbReference type="PROSITE" id="PS00893">
    <property type="entry name" value="NUDIX_BOX"/>
    <property type="match status" value="1"/>
</dbReference>
<dbReference type="EMBL" id="CADCXY010000003">
    <property type="protein sequence ID" value="CAB0151002.1"/>
    <property type="molecule type" value="Genomic_DNA"/>
</dbReference>
<evidence type="ECO:0000256" key="15">
    <source>
        <dbReference type="ARBA" id="ARBA00041979"/>
    </source>
</evidence>
<feature type="binding site" evidence="17">
    <location>
        <begin position="52"/>
        <end position="55"/>
    </location>
    <ligand>
        <name>8-oxo-dGTP</name>
        <dbReference type="ChEBI" id="CHEBI:77896"/>
    </ligand>
</feature>
<sequence>MNLAHVARVKNTNIVMANSDPLHVAVGVIEGTDGHVFISKRHQALHQGDKWEFPGGKVEAGETVYDALVRELREECNIEVQSASPLTVIHHQYQDKRVMLDVWRVTSFSGEIGQNEGQEWLWVPIYALGAYQFPEANQAIIDLLENPL</sequence>
<keyword evidence="3" id="KW-0515">Mutator protein</keyword>
<dbReference type="InterPro" id="IPR047127">
    <property type="entry name" value="MutT-like"/>
</dbReference>
<accession>A0A6S6WMI0</accession>
<proteinExistence type="inferred from homology"/>
<dbReference type="InterPro" id="IPR015797">
    <property type="entry name" value="NUDIX_hydrolase-like_dom_sf"/>
</dbReference>
<comment type="catalytic activity">
    <reaction evidence="10">
        <text>8-oxo-dGTP + H2O = 8-oxo-dGMP + diphosphate + H(+)</text>
        <dbReference type="Rhea" id="RHEA:31575"/>
        <dbReference type="ChEBI" id="CHEBI:15377"/>
        <dbReference type="ChEBI" id="CHEBI:15378"/>
        <dbReference type="ChEBI" id="CHEBI:33019"/>
        <dbReference type="ChEBI" id="CHEBI:63224"/>
        <dbReference type="ChEBI" id="CHEBI:77896"/>
        <dbReference type="EC" id="3.6.1.55"/>
    </reaction>
</comment>
<evidence type="ECO:0000256" key="18">
    <source>
        <dbReference type="PIRSR" id="PIRSR603561-2"/>
    </source>
</evidence>
<name>A0A6S6WMI0_9GAMM</name>
<dbReference type="Proteomes" id="UP000481517">
    <property type="component" value="Unassembled WGS sequence"/>
</dbReference>
<organism evidence="20 21">
    <name type="scientific">Pseudidiomarina piscicola</name>
    <dbReference type="NCBI Taxonomy" id="2614830"/>
    <lineage>
        <taxon>Bacteria</taxon>
        <taxon>Pseudomonadati</taxon>
        <taxon>Pseudomonadota</taxon>
        <taxon>Gammaproteobacteria</taxon>
        <taxon>Alteromonadales</taxon>
        <taxon>Idiomarinaceae</taxon>
        <taxon>Pseudidiomarina</taxon>
    </lineage>
</organism>
<dbReference type="InterPro" id="IPR020476">
    <property type="entry name" value="Nudix_hydrolase"/>
</dbReference>
<dbReference type="InterPro" id="IPR029119">
    <property type="entry name" value="MutY_C"/>
</dbReference>
<dbReference type="GO" id="GO:0008413">
    <property type="term" value="F:8-oxo-7,8-dihydroguanosine triphosphate pyrophosphatase activity"/>
    <property type="evidence" value="ECO:0007669"/>
    <property type="project" value="InterPro"/>
</dbReference>
<dbReference type="GO" id="GO:0044715">
    <property type="term" value="F:8-oxo-dGDP phosphatase activity"/>
    <property type="evidence" value="ECO:0007669"/>
    <property type="project" value="TreeGrafter"/>
</dbReference>
<evidence type="ECO:0000256" key="17">
    <source>
        <dbReference type="PIRSR" id="PIRSR603561-1"/>
    </source>
</evidence>
<evidence type="ECO:0000256" key="8">
    <source>
        <dbReference type="ARBA" id="ARBA00022842"/>
    </source>
</evidence>
<evidence type="ECO:0000256" key="16">
    <source>
        <dbReference type="ARBA" id="ARBA00042798"/>
    </source>
</evidence>
<keyword evidence="6" id="KW-0227">DNA damage</keyword>
<evidence type="ECO:0000256" key="9">
    <source>
        <dbReference type="ARBA" id="ARBA00023204"/>
    </source>
</evidence>
<dbReference type="FunFam" id="3.90.79.10:FF:000014">
    <property type="entry name" value="8-oxo-dGTP diphosphatase MutT"/>
    <property type="match status" value="1"/>
</dbReference>
<feature type="binding site" evidence="17">
    <location>
        <position position="41"/>
    </location>
    <ligand>
        <name>8-oxo-dGTP</name>
        <dbReference type="ChEBI" id="CHEBI:77896"/>
    </ligand>
</feature>
<dbReference type="AlphaFoldDB" id="A0A6S6WMI0"/>
<comment type="cofactor">
    <cofactor evidence="1 18">
        <name>Mg(2+)</name>
        <dbReference type="ChEBI" id="CHEBI:18420"/>
    </cofactor>
</comment>
<keyword evidence="4" id="KW-0235">DNA replication</keyword>
<gene>
    <name evidence="20" type="primary">mutT</name>
    <name evidence="20" type="ORF">PSI9734_01419</name>
</gene>
<evidence type="ECO:0000256" key="13">
    <source>
        <dbReference type="ARBA" id="ARBA00040794"/>
    </source>
</evidence>
<dbReference type="NCBIfam" id="TIGR00586">
    <property type="entry name" value="mutt"/>
    <property type="match status" value="1"/>
</dbReference>
<feature type="binding site" evidence="17">
    <location>
        <position position="137"/>
    </location>
    <ligand>
        <name>8-oxo-dGTP</name>
        <dbReference type="ChEBI" id="CHEBI:77896"/>
    </ligand>
</feature>
<dbReference type="EC" id="3.6.1.55" evidence="12"/>
<keyword evidence="9" id="KW-0234">DNA repair</keyword>
<dbReference type="PANTHER" id="PTHR47707:SF1">
    <property type="entry name" value="NUDIX HYDROLASE FAMILY PROTEIN"/>
    <property type="match status" value="1"/>
</dbReference>
<dbReference type="InterPro" id="IPR003561">
    <property type="entry name" value="Mutator_MutT"/>
</dbReference>
<evidence type="ECO:0000256" key="1">
    <source>
        <dbReference type="ARBA" id="ARBA00001946"/>
    </source>
</evidence>
<evidence type="ECO:0000256" key="6">
    <source>
        <dbReference type="ARBA" id="ARBA00022763"/>
    </source>
</evidence>
<feature type="domain" description="Nudix hydrolase" evidence="19">
    <location>
        <begin position="21"/>
        <end position="146"/>
    </location>
</feature>
<dbReference type="InterPro" id="IPR000086">
    <property type="entry name" value="NUDIX_hydrolase_dom"/>
</dbReference>
<keyword evidence="21" id="KW-1185">Reference proteome</keyword>
<feature type="binding site" evidence="17">
    <location>
        <position position="46"/>
    </location>
    <ligand>
        <name>8-oxo-dGTP</name>
        <dbReference type="ChEBI" id="CHEBI:77896"/>
    </ligand>
</feature>
<evidence type="ECO:0000256" key="5">
    <source>
        <dbReference type="ARBA" id="ARBA00022723"/>
    </source>
</evidence>
<comment type="catalytic activity">
    <reaction evidence="11">
        <text>8-oxo-GTP + H2O = 8-oxo-GMP + diphosphate + H(+)</text>
        <dbReference type="Rhea" id="RHEA:67616"/>
        <dbReference type="ChEBI" id="CHEBI:15377"/>
        <dbReference type="ChEBI" id="CHEBI:15378"/>
        <dbReference type="ChEBI" id="CHEBI:33019"/>
        <dbReference type="ChEBI" id="CHEBI:143553"/>
        <dbReference type="ChEBI" id="CHEBI:145694"/>
    </reaction>
</comment>
<keyword evidence="7 20" id="KW-0378">Hydrolase</keyword>
<evidence type="ECO:0000256" key="12">
    <source>
        <dbReference type="ARBA" id="ARBA00038905"/>
    </source>
</evidence>
<evidence type="ECO:0000256" key="4">
    <source>
        <dbReference type="ARBA" id="ARBA00022705"/>
    </source>
</evidence>
<evidence type="ECO:0000256" key="2">
    <source>
        <dbReference type="ARBA" id="ARBA00005582"/>
    </source>
</evidence>
<dbReference type="GO" id="GO:0006260">
    <property type="term" value="P:DNA replication"/>
    <property type="evidence" value="ECO:0007669"/>
    <property type="project" value="UniProtKB-KW"/>
</dbReference>
<dbReference type="GO" id="GO:0044716">
    <property type="term" value="F:8-oxo-GDP phosphatase activity"/>
    <property type="evidence" value="ECO:0007669"/>
    <property type="project" value="TreeGrafter"/>
</dbReference>
<evidence type="ECO:0000256" key="10">
    <source>
        <dbReference type="ARBA" id="ARBA00035861"/>
    </source>
</evidence>
<evidence type="ECO:0000313" key="20">
    <source>
        <dbReference type="EMBL" id="CAB0151002.1"/>
    </source>
</evidence>
<keyword evidence="5 18" id="KW-0479">Metal-binding</keyword>
<dbReference type="PRINTS" id="PR00502">
    <property type="entry name" value="NUDIXFAMILY"/>
</dbReference>
<keyword evidence="8 18" id="KW-0460">Magnesium</keyword>
<dbReference type="PANTHER" id="PTHR47707">
    <property type="entry name" value="8-OXO-DGTP DIPHOSPHATASE"/>
    <property type="match status" value="1"/>
</dbReference>
<evidence type="ECO:0000313" key="21">
    <source>
        <dbReference type="Proteomes" id="UP000481517"/>
    </source>
</evidence>
<dbReference type="SUPFAM" id="SSF55811">
    <property type="entry name" value="Nudix"/>
    <property type="match status" value="1"/>
</dbReference>
<dbReference type="CDD" id="cd03425">
    <property type="entry name" value="NUDIX_MutT_NudA_like"/>
    <property type="match status" value="1"/>
</dbReference>
<feature type="binding site" evidence="18">
    <location>
        <position position="55"/>
    </location>
    <ligand>
        <name>Mg(2+)</name>
        <dbReference type="ChEBI" id="CHEBI:18420"/>
    </ligand>
</feature>
<dbReference type="Pfam" id="PF14815">
    <property type="entry name" value="NUDIX_4"/>
    <property type="match status" value="1"/>
</dbReference>
<evidence type="ECO:0000259" key="19">
    <source>
        <dbReference type="PROSITE" id="PS51462"/>
    </source>
</evidence>
<reference evidence="20 21" key="1">
    <citation type="submission" date="2020-02" db="EMBL/GenBank/DDBJ databases">
        <authorList>
            <person name="Rodrigo-Torres L."/>
            <person name="Arahal R. D."/>
            <person name="Lucena T."/>
        </authorList>
    </citation>
    <scope>NUCLEOTIDE SEQUENCE [LARGE SCALE GENOMIC DNA]</scope>
    <source>
        <strain evidence="20 21">CECT 9734</strain>
    </source>
</reference>
<comment type="similarity">
    <text evidence="2">Belongs to the Nudix hydrolase family.</text>
</comment>
<dbReference type="GO" id="GO:0006281">
    <property type="term" value="P:DNA repair"/>
    <property type="evidence" value="ECO:0007669"/>
    <property type="project" value="UniProtKB-KW"/>
</dbReference>
<dbReference type="PROSITE" id="PS51462">
    <property type="entry name" value="NUDIX"/>
    <property type="match status" value="1"/>
</dbReference>
<dbReference type="GO" id="GO:0046872">
    <property type="term" value="F:metal ion binding"/>
    <property type="evidence" value="ECO:0007669"/>
    <property type="project" value="UniProtKB-KW"/>
</dbReference>
<evidence type="ECO:0000256" key="7">
    <source>
        <dbReference type="ARBA" id="ARBA00022801"/>
    </source>
</evidence>
<protein>
    <recommendedName>
        <fullName evidence="13">8-oxo-dGTP diphosphatase</fullName>
        <ecNumber evidence="12">3.6.1.55</ecNumber>
    </recommendedName>
    <alternativeName>
        <fullName evidence="16">7,8-dihydro-8-oxoguanine-triphosphatase</fullName>
    </alternativeName>
    <alternativeName>
        <fullName evidence="15">Mutator protein MutT</fullName>
    </alternativeName>
    <alternativeName>
        <fullName evidence="14">dGTP pyrophosphohydrolase</fullName>
    </alternativeName>
</protein>
<evidence type="ECO:0000256" key="11">
    <source>
        <dbReference type="ARBA" id="ARBA00036904"/>
    </source>
</evidence>
<dbReference type="Gene3D" id="3.90.79.10">
    <property type="entry name" value="Nucleoside Triphosphate Pyrophosphohydrolase"/>
    <property type="match status" value="1"/>
</dbReference>
<dbReference type="GO" id="GO:0035539">
    <property type="term" value="F:8-oxo-7,8-dihydrodeoxyguanosine triphosphate pyrophosphatase activity"/>
    <property type="evidence" value="ECO:0007669"/>
    <property type="project" value="UniProtKB-EC"/>
</dbReference>
<dbReference type="InterPro" id="IPR020084">
    <property type="entry name" value="NUDIX_hydrolase_CS"/>
</dbReference>
<evidence type="ECO:0000256" key="3">
    <source>
        <dbReference type="ARBA" id="ARBA00022457"/>
    </source>
</evidence>
<evidence type="ECO:0000256" key="14">
    <source>
        <dbReference type="ARBA" id="ARBA00041592"/>
    </source>
</evidence>
<feature type="binding site" evidence="18">
    <location>
        <position position="75"/>
    </location>
    <ligand>
        <name>Mg(2+)</name>
        <dbReference type="ChEBI" id="CHEBI:18420"/>
    </ligand>
</feature>